<gene>
    <name evidence="1" type="ORF">dnm_095560</name>
</gene>
<evidence type="ECO:0000313" key="2">
    <source>
        <dbReference type="Proteomes" id="UP000663722"/>
    </source>
</evidence>
<evidence type="ECO:0000313" key="1">
    <source>
        <dbReference type="EMBL" id="QTA93455.1"/>
    </source>
</evidence>
<proteinExistence type="predicted"/>
<dbReference type="AlphaFoldDB" id="A0A975BXG6"/>
<organism evidence="1 2">
    <name type="scientific">Desulfonema magnum</name>
    <dbReference type="NCBI Taxonomy" id="45655"/>
    <lineage>
        <taxon>Bacteria</taxon>
        <taxon>Pseudomonadati</taxon>
        <taxon>Thermodesulfobacteriota</taxon>
        <taxon>Desulfobacteria</taxon>
        <taxon>Desulfobacterales</taxon>
        <taxon>Desulfococcaceae</taxon>
        <taxon>Desulfonema</taxon>
    </lineage>
</organism>
<sequence>MNDPKAWSVRIDRKYRISFEPEEFLLSGNPNWSASILLLRFLDHDDLYRNPR</sequence>
<dbReference type="KEGG" id="dmm:dnm_095560"/>
<accession>A0A975BXG6</accession>
<dbReference type="EMBL" id="CP061800">
    <property type="protein sequence ID" value="QTA93455.1"/>
    <property type="molecule type" value="Genomic_DNA"/>
</dbReference>
<reference evidence="1" key="1">
    <citation type="journal article" date="2021" name="Microb. Physiol.">
        <title>Proteogenomic Insights into the Physiology of Marine, Sulfate-Reducing, Filamentous Desulfonema limicola and Desulfonema magnum.</title>
        <authorList>
            <person name="Schnaars V."/>
            <person name="Wohlbrand L."/>
            <person name="Scheve S."/>
            <person name="Hinrichs C."/>
            <person name="Reinhardt R."/>
            <person name="Rabus R."/>
        </authorList>
    </citation>
    <scope>NUCLEOTIDE SEQUENCE</scope>
    <source>
        <strain evidence="1">4be13</strain>
    </source>
</reference>
<name>A0A975BXG6_9BACT</name>
<dbReference type="Proteomes" id="UP000663722">
    <property type="component" value="Chromosome"/>
</dbReference>
<protein>
    <submittedName>
        <fullName evidence="1">Uncharacterized protein</fullName>
    </submittedName>
</protein>
<keyword evidence="2" id="KW-1185">Reference proteome</keyword>